<evidence type="ECO:0000313" key="2">
    <source>
        <dbReference type="Proteomes" id="UP000297452"/>
    </source>
</evidence>
<comment type="caution">
    <text evidence="1">The sequence shown here is derived from an EMBL/GenBank/DDBJ whole genome shotgun (WGS) entry which is preliminary data.</text>
</comment>
<reference evidence="1 2" key="1">
    <citation type="submission" date="2017-12" db="EMBL/GenBank/DDBJ databases">
        <title>Comparative genomics of Botrytis spp.</title>
        <authorList>
            <person name="Valero-Jimenez C.A."/>
            <person name="Tapia P."/>
            <person name="Veloso J."/>
            <person name="Silva-Moreno E."/>
            <person name="Staats M."/>
            <person name="Valdes J.H."/>
            <person name="Van Kan J.A.L."/>
        </authorList>
    </citation>
    <scope>NUCLEOTIDE SEQUENCE [LARGE SCALE GENOMIC DNA]</scope>
    <source>
        <strain evidence="1 2">MUCL2120</strain>
    </source>
</reference>
<proteinExistence type="predicted"/>
<dbReference type="AlphaFoldDB" id="A0A4Z1HAI4"/>
<sequence>MAQRTVNEMFETYKDAVREINAIKSQLMGGKLFYQSRPQLITYLPNDVNRYWEIIEDLEEHLDLYRFSNTCKPADFTKALKWYYEGGKEDIELKAKDIYNPITI</sequence>
<gene>
    <name evidence="1" type="ORF">BOTNAR_0812g00020</name>
</gene>
<dbReference type="EMBL" id="PQXJ01000808">
    <property type="protein sequence ID" value="TGO44492.1"/>
    <property type="molecule type" value="Genomic_DNA"/>
</dbReference>
<evidence type="ECO:0000313" key="1">
    <source>
        <dbReference type="EMBL" id="TGO44492.1"/>
    </source>
</evidence>
<protein>
    <submittedName>
        <fullName evidence="1">Uncharacterized protein</fullName>
    </submittedName>
</protein>
<keyword evidence="2" id="KW-1185">Reference proteome</keyword>
<name>A0A4Z1HAI4_9HELO</name>
<dbReference type="Proteomes" id="UP000297452">
    <property type="component" value="Unassembled WGS sequence"/>
</dbReference>
<organism evidence="1 2">
    <name type="scientific">Botryotinia narcissicola</name>
    <dbReference type="NCBI Taxonomy" id="278944"/>
    <lineage>
        <taxon>Eukaryota</taxon>
        <taxon>Fungi</taxon>
        <taxon>Dikarya</taxon>
        <taxon>Ascomycota</taxon>
        <taxon>Pezizomycotina</taxon>
        <taxon>Leotiomycetes</taxon>
        <taxon>Helotiales</taxon>
        <taxon>Sclerotiniaceae</taxon>
        <taxon>Botryotinia</taxon>
    </lineage>
</organism>
<accession>A0A4Z1HAI4</accession>